<evidence type="ECO:0000256" key="3">
    <source>
        <dbReference type="ARBA" id="ARBA00023315"/>
    </source>
</evidence>
<comment type="pathway">
    <text evidence="1">Lipid metabolism.</text>
</comment>
<sequence>MSNSVLITPKIKPDTFQSGGNLPMSTLCQWLLRISGWRAEGEMIKSPKVVLTVAPHTSNWDFVLGVLFIMAMRLKVSFFGKHTLFRPPLVWFMKRIGGIPIDRSRSHGVVAQAAADIRQKQRIVLVLAPEGTRKAVFPWRKGFLHIAQTANVPVQCVGLDYKRKKLIFGPVICVDENIEQQMQTIYRFYATVNARYPAQCKVTE</sequence>
<accession>A0ABX1R4Z4</accession>
<dbReference type="RefSeq" id="WP_169211686.1">
    <property type="nucleotide sequence ID" value="NZ_JAATNW010000007.1"/>
</dbReference>
<gene>
    <name evidence="5" type="ORF">HCJ96_13965</name>
</gene>
<dbReference type="EMBL" id="JAATNW010000007">
    <property type="protein sequence ID" value="NMH61134.1"/>
    <property type="molecule type" value="Genomic_DNA"/>
</dbReference>
<dbReference type="Proteomes" id="UP000709336">
    <property type="component" value="Unassembled WGS sequence"/>
</dbReference>
<comment type="caution">
    <text evidence="5">The sequence shown here is derived from an EMBL/GenBank/DDBJ whole genome shotgun (WGS) entry which is preliminary data.</text>
</comment>
<keyword evidence="2" id="KW-0808">Transferase</keyword>
<keyword evidence="3 5" id="KW-0012">Acyltransferase</keyword>
<evidence type="ECO:0000256" key="2">
    <source>
        <dbReference type="ARBA" id="ARBA00022679"/>
    </source>
</evidence>
<dbReference type="SUPFAM" id="SSF69593">
    <property type="entry name" value="Glycerol-3-phosphate (1)-acyltransferase"/>
    <property type="match status" value="1"/>
</dbReference>
<protein>
    <submittedName>
        <fullName evidence="5">Acyltransferase</fullName>
    </submittedName>
</protein>
<evidence type="ECO:0000256" key="1">
    <source>
        <dbReference type="ARBA" id="ARBA00005189"/>
    </source>
</evidence>
<dbReference type="CDD" id="cd07988">
    <property type="entry name" value="LPLAT_ABO13168-like"/>
    <property type="match status" value="1"/>
</dbReference>
<dbReference type="PANTHER" id="PTHR10434">
    <property type="entry name" value="1-ACYL-SN-GLYCEROL-3-PHOSPHATE ACYLTRANSFERASE"/>
    <property type="match status" value="1"/>
</dbReference>
<dbReference type="GO" id="GO:0016746">
    <property type="term" value="F:acyltransferase activity"/>
    <property type="evidence" value="ECO:0007669"/>
    <property type="project" value="UniProtKB-KW"/>
</dbReference>
<organism evidence="5 6">
    <name type="scientific">Alteromonas ponticola</name>
    <dbReference type="NCBI Taxonomy" id="2720613"/>
    <lineage>
        <taxon>Bacteria</taxon>
        <taxon>Pseudomonadati</taxon>
        <taxon>Pseudomonadota</taxon>
        <taxon>Gammaproteobacteria</taxon>
        <taxon>Alteromonadales</taxon>
        <taxon>Alteromonadaceae</taxon>
        <taxon>Alteromonas/Salinimonas group</taxon>
        <taxon>Alteromonas</taxon>
    </lineage>
</organism>
<dbReference type="PANTHER" id="PTHR10434:SF9">
    <property type="entry name" value="PHOSPHOLIPID_GLYCEROL ACYLTRANSFERASE DOMAIN-CONTAINING PROTEIN"/>
    <property type="match status" value="1"/>
</dbReference>
<dbReference type="InterPro" id="IPR002123">
    <property type="entry name" value="Plipid/glycerol_acylTrfase"/>
</dbReference>
<proteinExistence type="predicted"/>
<evidence type="ECO:0000313" key="5">
    <source>
        <dbReference type="EMBL" id="NMH61134.1"/>
    </source>
</evidence>
<dbReference type="Pfam" id="PF01553">
    <property type="entry name" value="Acyltransferase"/>
    <property type="match status" value="1"/>
</dbReference>
<feature type="domain" description="Phospholipid/glycerol acyltransferase" evidence="4">
    <location>
        <begin position="50"/>
        <end position="162"/>
    </location>
</feature>
<reference evidence="5 6" key="1">
    <citation type="submission" date="2020-03" db="EMBL/GenBank/DDBJ databases">
        <title>Alteromonas ponticola sp. nov., isolated from seawater.</title>
        <authorList>
            <person name="Yoon J.-H."/>
            <person name="Kim Y.-O."/>
        </authorList>
    </citation>
    <scope>NUCLEOTIDE SEQUENCE [LARGE SCALE GENOMIC DNA]</scope>
    <source>
        <strain evidence="5 6">MYP5</strain>
    </source>
</reference>
<name>A0ABX1R4Z4_9ALTE</name>
<evidence type="ECO:0000259" key="4">
    <source>
        <dbReference type="SMART" id="SM00563"/>
    </source>
</evidence>
<evidence type="ECO:0000313" key="6">
    <source>
        <dbReference type="Proteomes" id="UP000709336"/>
    </source>
</evidence>
<dbReference type="SMART" id="SM00563">
    <property type="entry name" value="PlsC"/>
    <property type="match status" value="1"/>
</dbReference>
<keyword evidence="6" id="KW-1185">Reference proteome</keyword>